<keyword evidence="3" id="KW-1185">Reference proteome</keyword>
<reference evidence="2 3" key="1">
    <citation type="submission" date="2024-09" db="EMBL/GenBank/DDBJ databases">
        <authorList>
            <person name="Salinas-Garcia M.A."/>
            <person name="Prieme A."/>
        </authorList>
    </citation>
    <scope>NUCLEOTIDE SEQUENCE [LARGE SCALE GENOMIC DNA]</scope>
    <source>
        <strain evidence="2 3">DSM 21081</strain>
    </source>
</reference>
<keyword evidence="1" id="KW-1133">Transmembrane helix</keyword>
<gene>
    <name evidence="2" type="ORF">ACETWP_10640</name>
</gene>
<dbReference type="EMBL" id="JBHDLJ010000007">
    <property type="protein sequence ID" value="MFB0835045.1"/>
    <property type="molecule type" value="Genomic_DNA"/>
</dbReference>
<evidence type="ECO:0000313" key="3">
    <source>
        <dbReference type="Proteomes" id="UP001575652"/>
    </source>
</evidence>
<keyword evidence="1" id="KW-0472">Membrane</keyword>
<dbReference type="Proteomes" id="UP001575652">
    <property type="component" value="Unassembled WGS sequence"/>
</dbReference>
<accession>A0ABV4UQS3</accession>
<feature type="transmembrane region" description="Helical" evidence="1">
    <location>
        <begin position="12"/>
        <end position="31"/>
    </location>
</feature>
<comment type="caution">
    <text evidence="2">The sequence shown here is derived from an EMBL/GenBank/DDBJ whole genome shotgun (WGS) entry which is preliminary data.</text>
</comment>
<feature type="transmembrane region" description="Helical" evidence="1">
    <location>
        <begin position="43"/>
        <end position="66"/>
    </location>
</feature>
<organism evidence="2 3">
    <name type="scientific">Arthrobacter halodurans</name>
    <dbReference type="NCBI Taxonomy" id="516699"/>
    <lineage>
        <taxon>Bacteria</taxon>
        <taxon>Bacillati</taxon>
        <taxon>Actinomycetota</taxon>
        <taxon>Actinomycetes</taxon>
        <taxon>Micrococcales</taxon>
        <taxon>Micrococcaceae</taxon>
        <taxon>Arthrobacter</taxon>
    </lineage>
</organism>
<protein>
    <submittedName>
        <fullName evidence="2">SHOCT domain-containing protein</fullName>
    </submittedName>
</protein>
<dbReference type="RefSeq" id="WP_373972215.1">
    <property type="nucleotide sequence ID" value="NZ_JBHDLJ010000007.1"/>
</dbReference>
<evidence type="ECO:0000313" key="2">
    <source>
        <dbReference type="EMBL" id="MFB0835045.1"/>
    </source>
</evidence>
<name>A0ABV4UQS3_9MICC</name>
<sequence length="129" mass="14536">MGLWDSFWEFFWFLFSIYIFIAFLAILFWIVGDLFRDKGLSGWLKALWIVALFAFPLLASLVYLIARGRGMAARSMRDEATRQVEQADYIRSVAGPSASDEIAKAHSLLDAGTITAEEYASIKEKALAT</sequence>
<keyword evidence="1" id="KW-0812">Transmembrane</keyword>
<proteinExistence type="predicted"/>
<evidence type="ECO:0000256" key="1">
    <source>
        <dbReference type="SAM" id="Phobius"/>
    </source>
</evidence>